<protein>
    <recommendedName>
        <fullName evidence="9">Cytochrome p450</fullName>
    </recommendedName>
</protein>
<comment type="caution">
    <text evidence="7">The sequence shown here is derived from an EMBL/GenBank/DDBJ whole genome shotgun (WGS) entry which is preliminary data.</text>
</comment>
<evidence type="ECO:0008006" key="9">
    <source>
        <dbReference type="Google" id="ProtNLM"/>
    </source>
</evidence>
<keyword evidence="8" id="KW-1185">Reference proteome</keyword>
<feature type="transmembrane region" description="Helical" evidence="6">
    <location>
        <begin position="21"/>
        <end position="42"/>
    </location>
</feature>
<keyword evidence="4 5" id="KW-0349">Heme</keyword>
<dbReference type="PANTHER" id="PTHR46300:SF11">
    <property type="entry name" value="OXIDOREDUCTASE, PUTATIVE-RELATED"/>
    <property type="match status" value="1"/>
</dbReference>
<dbReference type="PRINTS" id="PR00463">
    <property type="entry name" value="EP450I"/>
</dbReference>
<sequence>MDFRDRAIAPLRAWIIKKKSTLGPLAGAIAVFWIISRLRAYITTSSNSTKLPSPRFALPYFGHIFHLGYDVIKTVSQWHEQYGPIITIQAGVKQVVIIADPFIAHEVLGIKGSQTANRPYNKVITEIYSRNGRGMSVADVNTTSWKKSRAIAATFFGPSGVKKKLTDICNETEKLVDLLATENNVDPYPHLLRFALNYMMFSCFGKQTTSINDPLFKSAKHQVSYAKDLTKIKHMASGYLPVLSFIDSLLGREETIEKHIAARDSWTSALMMEAYNDRKDCIATTLMDSVYAGEIDEMTAIVTVVDIIAGGMETTAVTMTWAFGILSVKPEIQRKIQKELDHFIETHKRMPMFSEREQFPYMIAVQRECMRFRPTATIGLPHEAAEDIVWRNKIIPKGAMIVANMVAMHMNPEVYCDPHVFRPERFLDKTETFTASARSKIEDRDQYNFGWGRRLCPGIYVAEVHMFSVFTHVFARHTIVPRMDYKGSPVPLDLESFLPRRETTMIVATPPSYQVRFVPRTKHLVQ</sequence>
<dbReference type="GeneID" id="83214371"/>
<dbReference type="EMBL" id="JARTCD010000032">
    <property type="protein sequence ID" value="KAJ8657406.1"/>
    <property type="molecule type" value="Genomic_DNA"/>
</dbReference>
<proteinExistence type="inferred from homology"/>
<dbReference type="Proteomes" id="UP001234581">
    <property type="component" value="Unassembled WGS sequence"/>
</dbReference>
<dbReference type="InterPro" id="IPR002401">
    <property type="entry name" value="Cyt_P450_E_grp-I"/>
</dbReference>
<dbReference type="GO" id="GO:0005506">
    <property type="term" value="F:iron ion binding"/>
    <property type="evidence" value="ECO:0007669"/>
    <property type="project" value="InterPro"/>
</dbReference>
<keyword evidence="6" id="KW-0472">Membrane</keyword>
<keyword evidence="5" id="KW-0503">Monooxygenase</keyword>
<organism evidence="7 8">
    <name type="scientific">Lichtheimia ornata</name>
    <dbReference type="NCBI Taxonomy" id="688661"/>
    <lineage>
        <taxon>Eukaryota</taxon>
        <taxon>Fungi</taxon>
        <taxon>Fungi incertae sedis</taxon>
        <taxon>Mucoromycota</taxon>
        <taxon>Mucoromycotina</taxon>
        <taxon>Mucoromycetes</taxon>
        <taxon>Mucorales</taxon>
        <taxon>Lichtheimiaceae</taxon>
        <taxon>Lichtheimia</taxon>
    </lineage>
</organism>
<evidence type="ECO:0000313" key="7">
    <source>
        <dbReference type="EMBL" id="KAJ8657406.1"/>
    </source>
</evidence>
<dbReference type="PANTHER" id="PTHR46300">
    <property type="entry name" value="P450, PUTATIVE (EUROFUNG)-RELATED-RELATED"/>
    <property type="match status" value="1"/>
</dbReference>
<dbReference type="GO" id="GO:0020037">
    <property type="term" value="F:heme binding"/>
    <property type="evidence" value="ECO:0007669"/>
    <property type="project" value="InterPro"/>
</dbReference>
<evidence type="ECO:0000256" key="4">
    <source>
        <dbReference type="PIRSR" id="PIRSR602401-1"/>
    </source>
</evidence>
<keyword evidence="6" id="KW-0812">Transmembrane</keyword>
<evidence type="ECO:0000256" key="6">
    <source>
        <dbReference type="SAM" id="Phobius"/>
    </source>
</evidence>
<comment type="cofactor">
    <cofactor evidence="4">
        <name>heme</name>
        <dbReference type="ChEBI" id="CHEBI:30413"/>
    </cofactor>
</comment>
<evidence type="ECO:0000256" key="3">
    <source>
        <dbReference type="ARBA" id="ARBA00023004"/>
    </source>
</evidence>
<keyword evidence="1 4" id="KW-0479">Metal-binding</keyword>
<dbReference type="InterPro" id="IPR050364">
    <property type="entry name" value="Cytochrome_P450_fung"/>
</dbReference>
<gene>
    <name evidence="7" type="ORF">O0I10_006962</name>
</gene>
<evidence type="ECO:0000313" key="8">
    <source>
        <dbReference type="Proteomes" id="UP001234581"/>
    </source>
</evidence>
<dbReference type="RefSeq" id="XP_058342319.1">
    <property type="nucleotide sequence ID" value="XM_058486984.1"/>
</dbReference>
<dbReference type="Gene3D" id="1.10.630.10">
    <property type="entry name" value="Cytochrome P450"/>
    <property type="match status" value="1"/>
</dbReference>
<keyword evidence="6" id="KW-1133">Transmembrane helix</keyword>
<reference evidence="7 8" key="1">
    <citation type="submission" date="2023-03" db="EMBL/GenBank/DDBJ databases">
        <title>Genome sequence of Lichtheimia ornata CBS 291.66.</title>
        <authorList>
            <person name="Mohabir J.T."/>
            <person name="Shea T.P."/>
            <person name="Kurbessoian T."/>
            <person name="Berby B."/>
            <person name="Fontaine J."/>
            <person name="Livny J."/>
            <person name="Gnirke A."/>
            <person name="Stajich J.E."/>
            <person name="Cuomo C.A."/>
        </authorList>
    </citation>
    <scope>NUCLEOTIDE SEQUENCE [LARGE SCALE GENOMIC DNA]</scope>
    <source>
        <strain evidence="7">CBS 291.66</strain>
    </source>
</reference>
<dbReference type="InterPro" id="IPR001128">
    <property type="entry name" value="Cyt_P450"/>
</dbReference>
<dbReference type="Pfam" id="PF00067">
    <property type="entry name" value="p450"/>
    <property type="match status" value="1"/>
</dbReference>
<dbReference type="PROSITE" id="PS00086">
    <property type="entry name" value="CYTOCHROME_P450"/>
    <property type="match status" value="1"/>
</dbReference>
<dbReference type="SUPFAM" id="SSF48264">
    <property type="entry name" value="Cytochrome P450"/>
    <property type="match status" value="1"/>
</dbReference>
<feature type="binding site" description="axial binding residue" evidence="4">
    <location>
        <position position="456"/>
    </location>
    <ligand>
        <name>heme</name>
        <dbReference type="ChEBI" id="CHEBI:30413"/>
    </ligand>
    <ligandPart>
        <name>Fe</name>
        <dbReference type="ChEBI" id="CHEBI:18248"/>
    </ligandPart>
</feature>
<accession>A0AAD7V2P2</accession>
<evidence type="ECO:0000256" key="5">
    <source>
        <dbReference type="RuleBase" id="RU000461"/>
    </source>
</evidence>
<evidence type="ECO:0000256" key="1">
    <source>
        <dbReference type="ARBA" id="ARBA00022723"/>
    </source>
</evidence>
<comment type="similarity">
    <text evidence="5">Belongs to the cytochrome P450 family.</text>
</comment>
<evidence type="ECO:0000256" key="2">
    <source>
        <dbReference type="ARBA" id="ARBA00023002"/>
    </source>
</evidence>
<keyword evidence="3 4" id="KW-0408">Iron</keyword>
<name>A0AAD7V2P2_9FUNG</name>
<dbReference type="InterPro" id="IPR036396">
    <property type="entry name" value="Cyt_P450_sf"/>
</dbReference>
<dbReference type="GO" id="GO:0004497">
    <property type="term" value="F:monooxygenase activity"/>
    <property type="evidence" value="ECO:0007669"/>
    <property type="project" value="UniProtKB-KW"/>
</dbReference>
<dbReference type="GO" id="GO:0016705">
    <property type="term" value="F:oxidoreductase activity, acting on paired donors, with incorporation or reduction of molecular oxygen"/>
    <property type="evidence" value="ECO:0007669"/>
    <property type="project" value="InterPro"/>
</dbReference>
<dbReference type="InterPro" id="IPR017972">
    <property type="entry name" value="Cyt_P450_CS"/>
</dbReference>
<dbReference type="PRINTS" id="PR00385">
    <property type="entry name" value="P450"/>
</dbReference>
<keyword evidence="2 5" id="KW-0560">Oxidoreductase</keyword>
<dbReference type="AlphaFoldDB" id="A0AAD7V2P2"/>